<dbReference type="EMBL" id="QQXL01000001">
    <property type="protein sequence ID" value="RKW71753.1"/>
    <property type="molecule type" value="Genomic_DNA"/>
</dbReference>
<comment type="caution">
    <text evidence="1">The sequence shown here is derived from an EMBL/GenBank/DDBJ whole genome shotgun (WGS) entry which is preliminary data.</text>
</comment>
<dbReference type="InterPro" id="IPR053738">
    <property type="entry name" value="Lambda_capsid_assembly"/>
</dbReference>
<protein>
    <submittedName>
        <fullName evidence="1">Major capsid protein E</fullName>
    </submittedName>
</protein>
<name>A0A496PMI3_9MICC</name>
<gene>
    <name evidence="1" type="ORF">DWQ67_02695</name>
</gene>
<dbReference type="Pfam" id="PF03864">
    <property type="entry name" value="Phage_cap_E"/>
    <property type="match status" value="1"/>
</dbReference>
<sequence>MALSLDNETLSAADLTGYVRAALEDLPENAFTLSAFLPDVTVDDVDFRANVGGGGLARVAKFRAYDTESPISSRGAARVISGELPPISVKTRLDEYTRLKMRNADQSIVDALRADGVTLAKQIRARAEVARGQLLQTGKVTLNENGLTLEADFGRAAKHTQTATTLWGAGGNVVDDLLAWAEVYAATNGARPGRILVSRQILSTAIRNKSLAEAVYGSNPGTRLVKLTDLNDLLAAHGLPAFEVYEAKVAGAPNPADVLDPKSLLFLPGADQKIGETLWGTTAEAIDADYGIDSTEAPGIVVGTYSDKDPVAQWTKASAIMLPVAPNTNLTLSAKVLA</sequence>
<dbReference type="Gene3D" id="3.90.1690.10">
    <property type="entry name" value="phage-related protein like domain"/>
    <property type="match status" value="1"/>
</dbReference>
<organism evidence="1 2">
    <name type="scientific">Galactobacter caseinivorans</name>
    <dbReference type="NCBI Taxonomy" id="2676123"/>
    <lineage>
        <taxon>Bacteria</taxon>
        <taxon>Bacillati</taxon>
        <taxon>Actinomycetota</taxon>
        <taxon>Actinomycetes</taxon>
        <taxon>Micrococcales</taxon>
        <taxon>Micrococcaceae</taxon>
        <taxon>Galactobacter</taxon>
    </lineage>
</organism>
<keyword evidence="2" id="KW-1185">Reference proteome</keyword>
<dbReference type="Proteomes" id="UP000273119">
    <property type="component" value="Unassembled WGS sequence"/>
</dbReference>
<dbReference type="AlphaFoldDB" id="A0A496PMI3"/>
<evidence type="ECO:0000313" key="2">
    <source>
        <dbReference type="Proteomes" id="UP000273119"/>
    </source>
</evidence>
<reference evidence="1 2" key="1">
    <citation type="submission" date="2018-07" db="EMBL/GenBank/DDBJ databases">
        <title>Arthrobacter sp. nov., isolated from raw cow's milk with high bacterial count.</title>
        <authorList>
            <person name="Hahne J."/>
            <person name="Isele D."/>
            <person name="Lipski A."/>
        </authorList>
    </citation>
    <scope>NUCLEOTIDE SEQUENCE [LARGE SCALE GENOMIC DNA]</scope>
    <source>
        <strain evidence="1 2">JZ R-183</strain>
    </source>
</reference>
<evidence type="ECO:0000313" key="1">
    <source>
        <dbReference type="EMBL" id="RKW71753.1"/>
    </source>
</evidence>
<dbReference type="InterPro" id="IPR005564">
    <property type="entry name" value="Major_capsid_GpE"/>
</dbReference>
<accession>A0A496PMI3</accession>
<dbReference type="RefSeq" id="WP_121484016.1">
    <property type="nucleotide sequence ID" value="NZ_QQXL01000001.1"/>
</dbReference>
<proteinExistence type="predicted"/>